<evidence type="ECO:0000313" key="2">
    <source>
        <dbReference type="EnsemblMetazoa" id="XP_031784559"/>
    </source>
</evidence>
<evidence type="ECO:0000256" key="1">
    <source>
        <dbReference type="SAM" id="MobiDB-lite"/>
    </source>
</evidence>
<dbReference type="SMR" id="A0A7M7QCU3"/>
<accession>A0A7M7QCU3</accession>
<protein>
    <submittedName>
        <fullName evidence="2">Uncharacterized protein</fullName>
    </submittedName>
</protein>
<evidence type="ECO:0000313" key="3">
    <source>
        <dbReference type="Proteomes" id="UP000002358"/>
    </source>
</evidence>
<dbReference type="Proteomes" id="UP000002358">
    <property type="component" value="Chromosome 4"/>
</dbReference>
<dbReference type="EnsemblMetazoa" id="XM_031928699">
    <property type="protein sequence ID" value="XP_031784559"/>
    <property type="gene ID" value="LOC100679373"/>
</dbReference>
<keyword evidence="3" id="KW-1185">Reference proteome</keyword>
<sequence>MIIGQQQISCSSAITLTQGEDDAVAGGHRSDNDLGMETKVAAWLLIDYLKGARALILRQILHRLIRRSARGKQTKERTDRQTVESLAKSDH</sequence>
<dbReference type="AlphaFoldDB" id="A0A7M7QCU3"/>
<feature type="compositionally biased region" description="Basic and acidic residues" evidence="1">
    <location>
        <begin position="73"/>
        <end position="91"/>
    </location>
</feature>
<feature type="region of interest" description="Disordered" evidence="1">
    <location>
        <begin position="69"/>
        <end position="91"/>
    </location>
</feature>
<dbReference type="RefSeq" id="XP_031784559.1">
    <property type="nucleotide sequence ID" value="XM_031928699.2"/>
</dbReference>
<organism evidence="2 3">
    <name type="scientific">Nasonia vitripennis</name>
    <name type="common">Parasitic wasp</name>
    <dbReference type="NCBI Taxonomy" id="7425"/>
    <lineage>
        <taxon>Eukaryota</taxon>
        <taxon>Metazoa</taxon>
        <taxon>Ecdysozoa</taxon>
        <taxon>Arthropoda</taxon>
        <taxon>Hexapoda</taxon>
        <taxon>Insecta</taxon>
        <taxon>Pterygota</taxon>
        <taxon>Neoptera</taxon>
        <taxon>Endopterygota</taxon>
        <taxon>Hymenoptera</taxon>
        <taxon>Apocrita</taxon>
        <taxon>Proctotrupomorpha</taxon>
        <taxon>Chalcidoidea</taxon>
        <taxon>Pteromalidae</taxon>
        <taxon>Pteromalinae</taxon>
        <taxon>Nasonia</taxon>
    </lineage>
</organism>
<proteinExistence type="predicted"/>
<name>A0A7M7QCU3_NASVI</name>
<reference evidence="2" key="1">
    <citation type="submission" date="2021-01" db="UniProtKB">
        <authorList>
            <consortium name="EnsemblMetazoa"/>
        </authorList>
    </citation>
    <scope>IDENTIFICATION</scope>
</reference>
<dbReference type="GeneID" id="100679373"/>